<keyword evidence="1" id="KW-0812">Transmembrane</keyword>
<protein>
    <submittedName>
        <fullName evidence="2">Uncharacterized protein</fullName>
    </submittedName>
</protein>
<accession>G6F2A7</accession>
<sequence length="48" mass="5380">MYIYTGLRSLIIPIIILIIGLIITGWGVYKVKTLGQIIDAEEVDFGEK</sequence>
<keyword evidence="1" id="KW-0472">Membrane</keyword>
<dbReference type="AlphaFoldDB" id="G6F2A7"/>
<feature type="transmembrane region" description="Helical" evidence="1">
    <location>
        <begin position="6"/>
        <end position="29"/>
    </location>
</feature>
<evidence type="ECO:0000313" key="2">
    <source>
        <dbReference type="EMBL" id="EHD13561.1"/>
    </source>
</evidence>
<proteinExistence type="predicted"/>
<gene>
    <name evidence="2" type="ORF">CIN_17530</name>
</gene>
<dbReference type="Proteomes" id="UP000005939">
    <property type="component" value="Unassembled WGS sequence"/>
</dbReference>
<reference evidence="2 3" key="1">
    <citation type="submission" date="2011-10" db="EMBL/GenBank/DDBJ databases">
        <title>Genome Sequence of Commensalibacter intestini A911, isolated from Drosophila gut.</title>
        <authorList>
            <person name="Lee W.-J."/>
            <person name="Kim E.-K."/>
        </authorList>
    </citation>
    <scope>NUCLEOTIDE SEQUENCE [LARGE SCALE GENOMIC DNA]</scope>
    <source>
        <strain evidence="2 3">A911</strain>
    </source>
</reference>
<dbReference type="EMBL" id="AGFR01000009">
    <property type="protein sequence ID" value="EHD13561.1"/>
    <property type="molecule type" value="Genomic_DNA"/>
</dbReference>
<evidence type="ECO:0000256" key="1">
    <source>
        <dbReference type="SAM" id="Phobius"/>
    </source>
</evidence>
<keyword evidence="1" id="KW-1133">Transmembrane helix</keyword>
<comment type="caution">
    <text evidence="2">The sequence shown here is derived from an EMBL/GenBank/DDBJ whole genome shotgun (WGS) entry which is preliminary data.</text>
</comment>
<evidence type="ECO:0000313" key="3">
    <source>
        <dbReference type="Proteomes" id="UP000005939"/>
    </source>
</evidence>
<organism evidence="2 3">
    <name type="scientific">Commensalibacter intestini A911</name>
    <dbReference type="NCBI Taxonomy" id="1088868"/>
    <lineage>
        <taxon>Bacteria</taxon>
        <taxon>Pseudomonadati</taxon>
        <taxon>Pseudomonadota</taxon>
        <taxon>Alphaproteobacteria</taxon>
        <taxon>Acetobacterales</taxon>
        <taxon>Acetobacteraceae</taxon>
    </lineage>
</organism>
<name>G6F2A7_9PROT</name>